<name>A0A166FFN3_9EURY</name>
<sequence length="57" mass="6825">MCGEYKKESEDFCKKCINHRELAQKASDSDYMIKCFSNRYDEEFNFYVSILGIGYYI</sequence>
<reference evidence="1 2" key="1">
    <citation type="submission" date="2016-04" db="EMBL/GenBank/DDBJ databases">
        <title>Genome sequence of Methanobrevibacter filiformis DSM 11501.</title>
        <authorList>
            <person name="Poehlein A."/>
            <person name="Seedorf H."/>
            <person name="Daniel R."/>
        </authorList>
    </citation>
    <scope>NUCLEOTIDE SEQUENCE [LARGE SCALE GENOMIC DNA]</scope>
    <source>
        <strain evidence="1 2">DSM 11501</strain>
    </source>
</reference>
<dbReference type="EMBL" id="LWMT01000005">
    <property type="protein sequence ID" value="KZX17628.1"/>
    <property type="molecule type" value="Genomic_DNA"/>
</dbReference>
<gene>
    <name evidence="1" type="ORF">MBFIL_00380</name>
</gene>
<keyword evidence="2" id="KW-1185">Reference proteome</keyword>
<evidence type="ECO:0000313" key="1">
    <source>
        <dbReference type="EMBL" id="KZX17628.1"/>
    </source>
</evidence>
<accession>A0A166FFN3</accession>
<dbReference type="PATRIC" id="fig|55758.3.peg.44"/>
<dbReference type="AlphaFoldDB" id="A0A166FFN3"/>
<comment type="caution">
    <text evidence="1">The sequence shown here is derived from an EMBL/GenBank/DDBJ whole genome shotgun (WGS) entry which is preliminary data.</text>
</comment>
<proteinExistence type="predicted"/>
<dbReference type="Proteomes" id="UP000077066">
    <property type="component" value="Unassembled WGS sequence"/>
</dbReference>
<evidence type="ECO:0000313" key="2">
    <source>
        <dbReference type="Proteomes" id="UP000077066"/>
    </source>
</evidence>
<dbReference type="STRING" id="55758.MBFIL_00380"/>
<protein>
    <submittedName>
        <fullName evidence="1">Uncharacterized protein</fullName>
    </submittedName>
</protein>
<dbReference type="RefSeq" id="WP_157078597.1">
    <property type="nucleotide sequence ID" value="NZ_LWMT01000005.1"/>
</dbReference>
<organism evidence="1 2">
    <name type="scientific">Methanobrevibacter filiformis</name>
    <dbReference type="NCBI Taxonomy" id="55758"/>
    <lineage>
        <taxon>Archaea</taxon>
        <taxon>Methanobacteriati</taxon>
        <taxon>Methanobacteriota</taxon>
        <taxon>Methanomada group</taxon>
        <taxon>Methanobacteria</taxon>
        <taxon>Methanobacteriales</taxon>
        <taxon>Methanobacteriaceae</taxon>
        <taxon>Methanobrevibacter</taxon>
    </lineage>
</organism>